<dbReference type="KEGG" id="vg:54988101"/>
<proteinExistence type="predicted"/>
<dbReference type="EMBL" id="MG744354">
    <property type="protein sequence ID" value="AUV57267.1"/>
    <property type="molecule type" value="Genomic_DNA"/>
</dbReference>
<dbReference type="RefSeq" id="YP_009797678.1">
    <property type="nucleotide sequence ID" value="NC_047918.1"/>
</dbReference>
<organism evidence="1 2">
    <name type="scientific">Lactobacillus phage Satyr</name>
    <dbReference type="NCBI Taxonomy" id="2070201"/>
    <lineage>
        <taxon>Viruses</taxon>
        <taxon>Duplodnaviria</taxon>
        <taxon>Heunggongvirae</taxon>
        <taxon>Uroviricota</taxon>
        <taxon>Caudoviricetes</taxon>
        <taxon>Tybeckvirinae</taxon>
        <taxon>Maenadvirus</taxon>
        <taxon>Maenadvirus satyr</taxon>
    </lineage>
</organism>
<keyword evidence="2" id="KW-1185">Reference proteome</keyword>
<evidence type="ECO:0000313" key="1">
    <source>
        <dbReference type="EMBL" id="AUV57267.1"/>
    </source>
</evidence>
<dbReference type="GeneID" id="54988101"/>
<dbReference type="Proteomes" id="UP000241743">
    <property type="component" value="Segment"/>
</dbReference>
<evidence type="ECO:0000313" key="2">
    <source>
        <dbReference type="Proteomes" id="UP000241743"/>
    </source>
</evidence>
<accession>A0A2K9V527</accession>
<sequence>MTAGINGVILEPSNSKGVSDMAERELISIFQRGSWFKVTFLTGNRMEYFKAQGVAKTREAIQYYGVKHTPGNTYVATVGIDVKFFLEK</sequence>
<name>A0A2K9V527_9CAUD</name>
<protein>
    <submittedName>
        <fullName evidence="1">Uncharacterized protein</fullName>
    </submittedName>
</protein>
<reference evidence="1 2" key="1">
    <citation type="submission" date="2017-12" db="EMBL/GenBank/DDBJ databases">
        <title>Lactobacillus phages that infect wine-derived L. plantarum strains.</title>
        <authorList>
            <person name="Kyrkou I."/>
            <person name="Hestbjerg Hansen L."/>
        </authorList>
    </citation>
    <scope>NUCLEOTIDE SEQUENCE [LARGE SCALE GENOMIC DNA]</scope>
</reference>